<evidence type="ECO:0000313" key="4">
    <source>
        <dbReference type="Proteomes" id="UP000886881"/>
    </source>
</evidence>
<comment type="caution">
    <text evidence="3">The sequence shown here is derived from an EMBL/GenBank/DDBJ whole genome shotgun (WGS) entry which is preliminary data.</text>
</comment>
<name>A0A9D1GP69_9BACT</name>
<dbReference type="EMBL" id="DVLC01000071">
    <property type="protein sequence ID" value="HIT46947.1"/>
    <property type="molecule type" value="Genomic_DNA"/>
</dbReference>
<dbReference type="InterPro" id="IPR053161">
    <property type="entry name" value="Ulvan_degrading_GH"/>
</dbReference>
<dbReference type="Proteomes" id="UP000886881">
    <property type="component" value="Unassembled WGS sequence"/>
</dbReference>
<dbReference type="PANTHER" id="PTHR36848:SF2">
    <property type="entry name" value="SECRETED PROTEIN"/>
    <property type="match status" value="1"/>
</dbReference>
<dbReference type="SUPFAM" id="SSF51445">
    <property type="entry name" value="(Trans)glycosidases"/>
    <property type="match status" value="1"/>
</dbReference>
<gene>
    <name evidence="3" type="ORF">IAC35_03705</name>
</gene>
<proteinExistence type="predicted"/>
<feature type="chain" id="PRO_5039644157" description="Glycoside hydrolase" evidence="2">
    <location>
        <begin position="24"/>
        <end position="725"/>
    </location>
</feature>
<evidence type="ECO:0000256" key="1">
    <source>
        <dbReference type="SAM" id="MobiDB-lite"/>
    </source>
</evidence>
<dbReference type="Gene3D" id="3.40.50.880">
    <property type="match status" value="1"/>
</dbReference>
<evidence type="ECO:0000256" key="2">
    <source>
        <dbReference type="SAM" id="SignalP"/>
    </source>
</evidence>
<feature type="signal peptide" evidence="2">
    <location>
        <begin position="1"/>
        <end position="23"/>
    </location>
</feature>
<keyword evidence="2" id="KW-0732">Signal</keyword>
<accession>A0A9D1GP69</accession>
<reference evidence="3" key="1">
    <citation type="submission" date="2020-10" db="EMBL/GenBank/DDBJ databases">
        <authorList>
            <person name="Gilroy R."/>
        </authorList>
    </citation>
    <scope>NUCLEOTIDE SEQUENCE</scope>
    <source>
        <strain evidence="3">ChiHecec2B26-709</strain>
    </source>
</reference>
<protein>
    <recommendedName>
        <fullName evidence="5">Glycoside hydrolase</fullName>
    </recommendedName>
</protein>
<dbReference type="Pfam" id="PF17132">
    <property type="entry name" value="Glyco_hydro_106"/>
    <property type="match status" value="1"/>
</dbReference>
<evidence type="ECO:0008006" key="5">
    <source>
        <dbReference type="Google" id="ProtNLM"/>
    </source>
</evidence>
<dbReference type="PANTHER" id="PTHR36848">
    <property type="entry name" value="DNA-BINDING PROTEIN (PUTATIVE SECRETED PROTEIN)-RELATED"/>
    <property type="match status" value="1"/>
</dbReference>
<reference evidence="3" key="2">
    <citation type="journal article" date="2021" name="PeerJ">
        <title>Extensive microbial diversity within the chicken gut microbiome revealed by metagenomics and culture.</title>
        <authorList>
            <person name="Gilroy R."/>
            <person name="Ravi A."/>
            <person name="Getino M."/>
            <person name="Pursley I."/>
            <person name="Horton D.L."/>
            <person name="Alikhan N.F."/>
            <person name="Baker D."/>
            <person name="Gharbi K."/>
            <person name="Hall N."/>
            <person name="Watson M."/>
            <person name="Adriaenssens E.M."/>
            <person name="Foster-Nyarko E."/>
            <person name="Jarju S."/>
            <person name="Secka A."/>
            <person name="Antonio M."/>
            <person name="Oren A."/>
            <person name="Chaudhuri R.R."/>
            <person name="La Ragione R."/>
            <person name="Hildebrand F."/>
            <person name="Pallen M.J."/>
        </authorList>
    </citation>
    <scope>NUCLEOTIDE SEQUENCE</scope>
    <source>
        <strain evidence="3">ChiHecec2B26-709</strain>
    </source>
</reference>
<organism evidence="3 4">
    <name type="scientific">Candidatus Cryptobacteroides merdipullorum</name>
    <dbReference type="NCBI Taxonomy" id="2840771"/>
    <lineage>
        <taxon>Bacteria</taxon>
        <taxon>Pseudomonadati</taxon>
        <taxon>Bacteroidota</taxon>
        <taxon>Bacteroidia</taxon>
        <taxon>Bacteroidales</taxon>
        <taxon>Candidatus Cryptobacteroides</taxon>
    </lineage>
</organism>
<dbReference type="InterPro" id="IPR029062">
    <property type="entry name" value="Class_I_gatase-like"/>
</dbReference>
<evidence type="ECO:0000313" key="3">
    <source>
        <dbReference type="EMBL" id="HIT46947.1"/>
    </source>
</evidence>
<dbReference type="AlphaFoldDB" id="A0A9D1GP69"/>
<sequence>MNRLTAVLASLLITAGGAVSARAQSWEGIHHVSVEEAAANFATPPADFASHVIWGWEGPMDIETIRHDLDSIKTKGFRSVIFEAGYHLPFEYLSDDWFKTVRRAVREAKKRDLKVWIIDEGKYPSGFAGGKFTKERPDLRMQALIPVDTVSVAAGESVTGLKLDPRAISAVALSRSGEPSRTVPVINGTISFKAGDGDWDILVAGTDFRTGQTRAVNNPDGRKDTSNSLCDYLNPAAVRQFLDWTHEQYKKYLGDEFGKTVLGFRGDEPDFAYTPWTPDMVREFKDRKGYDPTPMLASLLAPVRSVAEERFRADYWDVWSELFAVNFFGQQAEWCAENGLAYITHLNNDHNMPVCIRAEGSLFRDLSKVQVPGVDAIWNQIWPGTVNDFPKFASSVSHVYGKPRVFSESFAAYYTAPSIPQAKYAVDYQMVRGVNFFEFMFWMAGSRNSNWMTDPAMKGLNDYTNRATWLNAVGVPGARVAVYYPTSTFWLDNQAVNPDLVEIAELLLQHQFDFDWVDDDAFTEALTVEDGRLRNLSGQSYSTLVIPSCDAISTDAWARIEEFAAAGGDVLFWGRKPTMLVGRTFTEPSAVPDTPDWLYEPSVSWTRTVAAAMPSPEMKLLLPPPAPRDRRARTEAGTAQPDPTSFIRYTRRVLDDGVIYLIFNEGEQECSFKAEFDADGAVREWNAGTGDIKAIDASTGASDGRTVLEMTLAPWESRIISFSEK</sequence>
<dbReference type="InterPro" id="IPR017853">
    <property type="entry name" value="GH"/>
</dbReference>
<feature type="region of interest" description="Disordered" evidence="1">
    <location>
        <begin position="618"/>
        <end position="641"/>
    </location>
</feature>